<dbReference type="PANTHER" id="PTHR43630">
    <property type="entry name" value="POLY-BETA-1,6-N-ACETYL-D-GLUCOSAMINE SYNTHASE"/>
    <property type="match status" value="1"/>
</dbReference>
<keyword evidence="3 6" id="KW-0808">Transferase</keyword>
<dbReference type="Proteomes" id="UP000306477">
    <property type="component" value="Unassembled WGS sequence"/>
</dbReference>
<reference evidence="6 7" key="1">
    <citation type="journal article" date="2019" name="Indoor Air">
        <title>Impacts of indoor surface finishes on bacterial viability.</title>
        <authorList>
            <person name="Hu J."/>
            <person name="Maamar S.B."/>
            <person name="Glawe A.J."/>
            <person name="Gottel N."/>
            <person name="Gilbert J.A."/>
            <person name="Hartmann E.M."/>
        </authorList>
    </citation>
    <scope>NUCLEOTIDE SEQUENCE [LARGE SCALE GENOMIC DNA]</scope>
    <source>
        <strain evidence="6 7">AF060A6</strain>
    </source>
</reference>
<evidence type="ECO:0000256" key="2">
    <source>
        <dbReference type="ARBA" id="ARBA00022676"/>
    </source>
</evidence>
<dbReference type="EMBL" id="SLUB01000035">
    <property type="protein sequence ID" value="THE11034.1"/>
    <property type="molecule type" value="Genomic_DNA"/>
</dbReference>
<dbReference type="Pfam" id="PF00535">
    <property type="entry name" value="Glycos_transf_2"/>
    <property type="match status" value="1"/>
</dbReference>
<dbReference type="GO" id="GO:0016757">
    <property type="term" value="F:glycosyltransferase activity"/>
    <property type="evidence" value="ECO:0007669"/>
    <property type="project" value="UniProtKB-KW"/>
</dbReference>
<dbReference type="InterPro" id="IPR001173">
    <property type="entry name" value="Glyco_trans_2-like"/>
</dbReference>
<feature type="transmembrane region" description="Helical" evidence="4">
    <location>
        <begin position="342"/>
        <end position="368"/>
    </location>
</feature>
<evidence type="ECO:0000313" key="6">
    <source>
        <dbReference type="EMBL" id="THE11034.1"/>
    </source>
</evidence>
<dbReference type="CDD" id="cd06423">
    <property type="entry name" value="CESA_like"/>
    <property type="match status" value="1"/>
</dbReference>
<proteinExistence type="inferred from homology"/>
<dbReference type="AlphaFoldDB" id="A0A4S3PP39"/>
<evidence type="ECO:0000256" key="4">
    <source>
        <dbReference type="SAM" id="Phobius"/>
    </source>
</evidence>
<evidence type="ECO:0000256" key="3">
    <source>
        <dbReference type="ARBA" id="ARBA00022679"/>
    </source>
</evidence>
<keyword evidence="7" id="KW-1185">Reference proteome</keyword>
<dbReference type="OrthoDB" id="9766299at2"/>
<protein>
    <submittedName>
        <fullName evidence="6">Glycosyltransferase family 2 protein</fullName>
    </submittedName>
</protein>
<dbReference type="Gene3D" id="3.90.550.10">
    <property type="entry name" value="Spore Coat Polysaccharide Biosynthesis Protein SpsA, Chain A"/>
    <property type="match status" value="1"/>
</dbReference>
<dbReference type="PANTHER" id="PTHR43630:SF1">
    <property type="entry name" value="POLY-BETA-1,6-N-ACETYL-D-GLUCOSAMINE SYNTHASE"/>
    <property type="match status" value="1"/>
</dbReference>
<organism evidence="6 7">
    <name type="scientific">Bacillus timonensis</name>
    <dbReference type="NCBI Taxonomy" id="1033734"/>
    <lineage>
        <taxon>Bacteria</taxon>
        <taxon>Bacillati</taxon>
        <taxon>Bacillota</taxon>
        <taxon>Bacilli</taxon>
        <taxon>Bacillales</taxon>
        <taxon>Bacillaceae</taxon>
        <taxon>Bacillus</taxon>
    </lineage>
</organism>
<gene>
    <name evidence="6" type="ORF">E1I69_16635</name>
</gene>
<comment type="caution">
    <text evidence="6">The sequence shown here is derived from an EMBL/GenBank/DDBJ whole genome shotgun (WGS) entry which is preliminary data.</text>
</comment>
<feature type="domain" description="Glycosyltransferase 2-like" evidence="5">
    <location>
        <begin position="58"/>
        <end position="245"/>
    </location>
</feature>
<accession>A0A4S3PP39</accession>
<keyword evidence="4" id="KW-0812">Transmembrane</keyword>
<feature type="transmembrane region" description="Helical" evidence="4">
    <location>
        <begin position="413"/>
        <end position="444"/>
    </location>
</feature>
<evidence type="ECO:0000256" key="1">
    <source>
        <dbReference type="ARBA" id="ARBA00006739"/>
    </source>
</evidence>
<dbReference type="SUPFAM" id="SSF53448">
    <property type="entry name" value="Nucleotide-diphospho-sugar transferases"/>
    <property type="match status" value="1"/>
</dbReference>
<evidence type="ECO:0000259" key="5">
    <source>
        <dbReference type="Pfam" id="PF00535"/>
    </source>
</evidence>
<keyword evidence="2" id="KW-0328">Glycosyltransferase</keyword>
<evidence type="ECO:0000313" key="7">
    <source>
        <dbReference type="Proteomes" id="UP000306477"/>
    </source>
</evidence>
<name>A0A4S3PP39_9BACI</name>
<feature type="transmembrane region" description="Helical" evidence="4">
    <location>
        <begin position="375"/>
        <end position="393"/>
    </location>
</feature>
<sequence length="466" mass="53396">MCSINECRKGNRFLEFYLEILFVLCLFFPVLHIFHCLPIFSVQGENKKHNPTTQKGISILIPCYNEAGIIKTSINSMKSLSYQNFEVIYINDGSTDHTFRLLHEYLKLEPCWKTSNNSLPHNLVESTFQSKIYPNIYVVNKLNGGKADALNAGIEYSSKELIVTLDADTVLTESALTAVNNKFADEDVVAAGGMVHVLQTKTENPLSKLSLKVNMLLRVQMLDFLKAFYVTKVSLARFQGLAIISGAFGIFNKKLLVEVGGYRSSVGEDIDITLKIQKYITRKENKKKKIVLVSDAISYTELPETWKDLYKQRLRWQKGYIDCLVQFFPFLLSTMFTKSVSFFYIVESFVVAVLASYVTAGIVIYLAIGDFSVSLLSFVVLYLLYIIVFNFLYDLSAIRQVKRYGFTFEKKSWSRLLMTIIYDVTIHRFVIMYFVMYGSVAYFFNRDWVKVARTGRNYESESDIAS</sequence>
<keyword evidence="4" id="KW-0472">Membrane</keyword>
<dbReference type="InterPro" id="IPR029044">
    <property type="entry name" value="Nucleotide-diphossugar_trans"/>
</dbReference>
<keyword evidence="4" id="KW-1133">Transmembrane helix</keyword>
<feature type="transmembrane region" description="Helical" evidence="4">
    <location>
        <begin position="20"/>
        <end position="40"/>
    </location>
</feature>
<comment type="similarity">
    <text evidence="1">Belongs to the glycosyltransferase 2 family.</text>
</comment>